<comment type="caution">
    <text evidence="1">The sequence shown here is derived from an EMBL/GenBank/DDBJ whole genome shotgun (WGS) entry which is preliminary data.</text>
</comment>
<reference evidence="2" key="1">
    <citation type="journal article" date="2023" name="Proc. Natl. Acad. Sci. U.S.A.">
        <title>Genomic and structural basis for evolution of tropane alkaloid biosynthesis.</title>
        <authorList>
            <person name="Wanga Y.-J."/>
            <person name="Taina T."/>
            <person name="Yua J.-Y."/>
            <person name="Lia J."/>
            <person name="Xua B."/>
            <person name="Chenc J."/>
            <person name="D'Auriad J.C."/>
            <person name="Huanga J.-P."/>
            <person name="Huanga S.-X."/>
        </authorList>
    </citation>
    <scope>NUCLEOTIDE SEQUENCE [LARGE SCALE GENOMIC DNA]</scope>
    <source>
        <strain evidence="2">cv. KIB-2019</strain>
    </source>
</reference>
<name>A0A9Q1R4V4_9SOLA</name>
<sequence length="164" mass="17953">MPRPYVEEMRATRSGNCRSTNEVIGRQAIVATGTRTHAFFCPNTRYTVALKLTIMNVMERNSVSSPRIRFLAAFEIAKMMKPMFPLKMGNPLCSLLPPGTVIAAANAMVAMSAAAIVHEFDVSFIQISPSAFNFSCSSLNTTCGALSSWFKNSQYEGGTNFFTS</sequence>
<keyword evidence="2" id="KW-1185">Reference proteome</keyword>
<accession>A0A9Q1R4V4</accession>
<evidence type="ECO:0000313" key="1">
    <source>
        <dbReference type="EMBL" id="KAJ8539981.1"/>
    </source>
</evidence>
<dbReference type="Proteomes" id="UP001152561">
    <property type="component" value="Unassembled WGS sequence"/>
</dbReference>
<dbReference type="EMBL" id="JAJAGQ010000016">
    <property type="protein sequence ID" value="KAJ8539981.1"/>
    <property type="molecule type" value="Genomic_DNA"/>
</dbReference>
<evidence type="ECO:0000313" key="2">
    <source>
        <dbReference type="Proteomes" id="UP001152561"/>
    </source>
</evidence>
<organism evidence="1 2">
    <name type="scientific">Anisodus acutangulus</name>
    <dbReference type="NCBI Taxonomy" id="402998"/>
    <lineage>
        <taxon>Eukaryota</taxon>
        <taxon>Viridiplantae</taxon>
        <taxon>Streptophyta</taxon>
        <taxon>Embryophyta</taxon>
        <taxon>Tracheophyta</taxon>
        <taxon>Spermatophyta</taxon>
        <taxon>Magnoliopsida</taxon>
        <taxon>eudicotyledons</taxon>
        <taxon>Gunneridae</taxon>
        <taxon>Pentapetalae</taxon>
        <taxon>asterids</taxon>
        <taxon>lamiids</taxon>
        <taxon>Solanales</taxon>
        <taxon>Solanaceae</taxon>
        <taxon>Solanoideae</taxon>
        <taxon>Hyoscyameae</taxon>
        <taxon>Anisodus</taxon>
    </lineage>
</organism>
<dbReference type="AlphaFoldDB" id="A0A9Q1R4V4"/>
<protein>
    <submittedName>
        <fullName evidence="1">Uncharacterized protein</fullName>
    </submittedName>
</protein>
<gene>
    <name evidence="1" type="ORF">K7X08_026370</name>
</gene>
<proteinExistence type="predicted"/>